<accession>A0ABM1HZA0</accession>
<sequence length="308" mass="34732">MSIISNNSILSFYDGQSYCFVKDILVPGYTIEEELIRIIGFASFKEINDFISKISSHSINLHYPTFDLKTPLLEVVRREDVQILALLLDKIPVSLDDTTTQPCGKTVLMSAAYTSRNTEILQLLLKKGANPNKLDVRNWSCLQYAIVGERIKNVEILLDIGLDINARDCDDRTPLMIAVILSNLEIISLLLNRGADFTVQDRTGFTALQLAILRKKRDAAIILIEKGSNVYLPTPLTKISLKQLSEITLTKLLPSIQYDDDDDDDVFHYDDQDSIHKMAVNDTNDYCNYRYGTTIEIKVDSDVSISEA</sequence>
<dbReference type="Pfam" id="PF00023">
    <property type="entry name" value="Ank"/>
    <property type="match status" value="1"/>
</dbReference>
<dbReference type="Proteomes" id="UP000694924">
    <property type="component" value="Unplaced"/>
</dbReference>
<proteinExistence type="predicted"/>
<feature type="repeat" description="ANK" evidence="3">
    <location>
        <begin position="103"/>
        <end position="136"/>
    </location>
</feature>
<dbReference type="PROSITE" id="PS50297">
    <property type="entry name" value="ANK_REP_REGION"/>
    <property type="match status" value="2"/>
</dbReference>
<evidence type="ECO:0000313" key="5">
    <source>
        <dbReference type="RefSeq" id="XP_015173287.1"/>
    </source>
</evidence>
<dbReference type="GeneID" id="107064775"/>
<evidence type="ECO:0000313" key="4">
    <source>
        <dbReference type="Proteomes" id="UP000694924"/>
    </source>
</evidence>
<keyword evidence="2 3" id="KW-0040">ANK repeat</keyword>
<dbReference type="SMART" id="SM00248">
    <property type="entry name" value="ANK"/>
    <property type="match status" value="5"/>
</dbReference>
<dbReference type="PROSITE" id="PS50088">
    <property type="entry name" value="ANK_REPEAT"/>
    <property type="match status" value="2"/>
</dbReference>
<evidence type="ECO:0000256" key="3">
    <source>
        <dbReference type="PROSITE-ProRule" id="PRU00023"/>
    </source>
</evidence>
<dbReference type="InterPro" id="IPR036770">
    <property type="entry name" value="Ankyrin_rpt-contain_sf"/>
</dbReference>
<dbReference type="PANTHER" id="PTHR24198">
    <property type="entry name" value="ANKYRIN REPEAT AND PROTEIN KINASE DOMAIN-CONTAINING PROTEIN"/>
    <property type="match status" value="1"/>
</dbReference>
<gene>
    <name evidence="5" type="primary">LOC107064775</name>
</gene>
<evidence type="ECO:0000256" key="2">
    <source>
        <dbReference type="ARBA" id="ARBA00023043"/>
    </source>
</evidence>
<dbReference type="Pfam" id="PF12796">
    <property type="entry name" value="Ank_2"/>
    <property type="match status" value="1"/>
</dbReference>
<dbReference type="RefSeq" id="XP_015173287.1">
    <property type="nucleotide sequence ID" value="XM_015317801.1"/>
</dbReference>
<dbReference type="PANTHER" id="PTHR24198:SF165">
    <property type="entry name" value="ANKYRIN REPEAT-CONTAINING PROTEIN-RELATED"/>
    <property type="match status" value="1"/>
</dbReference>
<organism evidence="4 5">
    <name type="scientific">Polistes dominula</name>
    <name type="common">European paper wasp</name>
    <name type="synonym">Vespa dominula</name>
    <dbReference type="NCBI Taxonomy" id="743375"/>
    <lineage>
        <taxon>Eukaryota</taxon>
        <taxon>Metazoa</taxon>
        <taxon>Ecdysozoa</taxon>
        <taxon>Arthropoda</taxon>
        <taxon>Hexapoda</taxon>
        <taxon>Insecta</taxon>
        <taxon>Pterygota</taxon>
        <taxon>Neoptera</taxon>
        <taxon>Endopterygota</taxon>
        <taxon>Hymenoptera</taxon>
        <taxon>Apocrita</taxon>
        <taxon>Aculeata</taxon>
        <taxon>Vespoidea</taxon>
        <taxon>Vespidae</taxon>
        <taxon>Polistinae</taxon>
        <taxon>Polistini</taxon>
        <taxon>Polistes</taxon>
    </lineage>
</organism>
<name>A0ABM1HZA0_POLDO</name>
<protein>
    <submittedName>
        <fullName evidence="5">Ankyrin repeat domain-containing protein 7-like isoform X1</fullName>
    </submittedName>
</protein>
<dbReference type="SUPFAM" id="SSF48403">
    <property type="entry name" value="Ankyrin repeat"/>
    <property type="match status" value="1"/>
</dbReference>
<dbReference type="InterPro" id="IPR002110">
    <property type="entry name" value="Ankyrin_rpt"/>
</dbReference>
<evidence type="ECO:0000256" key="1">
    <source>
        <dbReference type="ARBA" id="ARBA00022737"/>
    </source>
</evidence>
<keyword evidence="1" id="KW-0677">Repeat</keyword>
<reference evidence="5" key="1">
    <citation type="submission" date="2025-08" db="UniProtKB">
        <authorList>
            <consortium name="RefSeq"/>
        </authorList>
    </citation>
    <scope>IDENTIFICATION</scope>
    <source>
        <tissue evidence="5">Whole body</tissue>
    </source>
</reference>
<feature type="repeat" description="ANK" evidence="3">
    <location>
        <begin position="170"/>
        <end position="202"/>
    </location>
</feature>
<keyword evidence="4" id="KW-1185">Reference proteome</keyword>
<dbReference type="Gene3D" id="1.25.40.20">
    <property type="entry name" value="Ankyrin repeat-containing domain"/>
    <property type="match status" value="1"/>
</dbReference>